<gene>
    <name evidence="7 9" type="primary">phnW</name>
    <name evidence="9" type="ORF">Rmf_35260</name>
</gene>
<accession>A0ABN6P4K3</accession>
<comment type="function">
    <text evidence="7">Involved in phosphonate degradation.</text>
</comment>
<comment type="catalytic activity">
    <reaction evidence="6 7">
        <text>(2-aminoethyl)phosphonate + pyruvate = phosphonoacetaldehyde + L-alanine</text>
        <dbReference type="Rhea" id="RHEA:17021"/>
        <dbReference type="ChEBI" id="CHEBI:15361"/>
        <dbReference type="ChEBI" id="CHEBI:57418"/>
        <dbReference type="ChEBI" id="CHEBI:57972"/>
        <dbReference type="ChEBI" id="CHEBI:58383"/>
        <dbReference type="EC" id="2.6.1.37"/>
    </reaction>
</comment>
<name>A0ABN6P4K3_9PROT</name>
<dbReference type="InterPro" id="IPR024169">
    <property type="entry name" value="SP_NH2Trfase/AEP_transaminase"/>
</dbReference>
<dbReference type="InterPro" id="IPR015422">
    <property type="entry name" value="PyrdxlP-dep_Trfase_small"/>
</dbReference>
<sequence length="374" mass="39920">MLERPAMLLLIPGPVQTRPEVRAAMAQDIAPWDRDFQAVYARIRERIVGVAGGTPGVHATLPLQGAGHFVTEAALRTFVVPGGKVLIPMNGAYATRMARLAREAGREVVPLDLPDTRGATAADIVPVLEADTSIGHVAFVFNETGSGIVNDADGIGRAVRGLGRRMILDAVSAFGVLPFRLDEHPECDVLVFTSGKCLEGMPGMGFAVARMDRAEACAGHAQSWSLDLSDVLANAKRSGWGSIRFTPPVQAIAAFDVALDLYEAEGGQPARYARYRANADALYDGLAAIGLRPYLEKQHQGPVIVTVHQPSDPRFDLMTFVEALKRRGVLISNFYNTSAPTLRIGAIGAITTDDIRRAVAAIGATLDDMLAKAA</sequence>
<dbReference type="PANTHER" id="PTHR42778:SF1">
    <property type="entry name" value="2-AMINOETHYLPHOSPHONATE--PYRUVATE TRANSAMINASE"/>
    <property type="match status" value="1"/>
</dbReference>
<dbReference type="Gene3D" id="3.90.1150.10">
    <property type="entry name" value="Aspartate Aminotransferase, domain 1"/>
    <property type="match status" value="1"/>
</dbReference>
<dbReference type="EMBL" id="AP025637">
    <property type="protein sequence ID" value="BDG73597.1"/>
    <property type="molecule type" value="Genomic_DNA"/>
</dbReference>
<evidence type="ECO:0000313" key="10">
    <source>
        <dbReference type="Proteomes" id="UP000831327"/>
    </source>
</evidence>
<dbReference type="Pfam" id="PF00266">
    <property type="entry name" value="Aminotran_5"/>
    <property type="match status" value="1"/>
</dbReference>
<evidence type="ECO:0000256" key="7">
    <source>
        <dbReference type="HAMAP-Rule" id="MF_01376"/>
    </source>
</evidence>
<evidence type="ECO:0000256" key="4">
    <source>
        <dbReference type="ARBA" id="ARBA00022898"/>
    </source>
</evidence>
<dbReference type="InterPro" id="IPR015421">
    <property type="entry name" value="PyrdxlP-dep_Trfase_major"/>
</dbReference>
<keyword evidence="2 7" id="KW-0032">Aminotransferase</keyword>
<evidence type="ECO:0000256" key="5">
    <source>
        <dbReference type="ARBA" id="ARBA00023317"/>
    </source>
</evidence>
<organism evidence="9 10">
    <name type="scientific">Roseomonas fluvialis</name>
    <dbReference type="NCBI Taxonomy" id="1750527"/>
    <lineage>
        <taxon>Bacteria</taxon>
        <taxon>Pseudomonadati</taxon>
        <taxon>Pseudomonadota</taxon>
        <taxon>Alphaproteobacteria</taxon>
        <taxon>Acetobacterales</taxon>
        <taxon>Roseomonadaceae</taxon>
        <taxon>Roseomonas</taxon>
    </lineage>
</organism>
<keyword evidence="3 7" id="KW-0808">Transferase</keyword>
<evidence type="ECO:0000256" key="3">
    <source>
        <dbReference type="ARBA" id="ARBA00022679"/>
    </source>
</evidence>
<proteinExistence type="inferred from homology"/>
<reference evidence="9 10" key="1">
    <citation type="journal article" date="2016" name="Microbes Environ.">
        <title>Phylogenetically diverse aerobic anoxygenic phototrophic bacteria isolated from epilithic biofilms in Tama river, Japan.</title>
        <authorList>
            <person name="Hirose S."/>
            <person name="Matsuura K."/>
            <person name="Haruta S."/>
        </authorList>
    </citation>
    <scope>NUCLEOTIDE SEQUENCE [LARGE SCALE GENOMIC DNA]</scope>
    <source>
        <strain evidence="9 10">S08</strain>
    </source>
</reference>
<feature type="domain" description="Aminotransferase class V" evidence="8">
    <location>
        <begin position="63"/>
        <end position="320"/>
    </location>
</feature>
<dbReference type="Proteomes" id="UP000831327">
    <property type="component" value="Chromosome"/>
</dbReference>
<dbReference type="EC" id="2.6.1.37" evidence="7"/>
<evidence type="ECO:0000256" key="6">
    <source>
        <dbReference type="ARBA" id="ARBA00049460"/>
    </source>
</evidence>
<protein>
    <recommendedName>
        <fullName evidence="7">2-aminoethylphosphonate--pyruvate transaminase</fullName>
        <ecNumber evidence="7">2.6.1.37</ecNumber>
    </recommendedName>
    <alternativeName>
        <fullName evidence="7">2-aminoethylphosphonate aminotransferase</fullName>
    </alternativeName>
    <alternativeName>
        <fullName evidence="7">AEP transaminase</fullName>
        <shortName evidence="7">AEPT</shortName>
    </alternativeName>
</protein>
<dbReference type="Gene3D" id="3.40.640.10">
    <property type="entry name" value="Type I PLP-dependent aspartate aminotransferase-like (Major domain)"/>
    <property type="match status" value="1"/>
</dbReference>
<dbReference type="HAMAP" id="MF_01376">
    <property type="entry name" value="PhnW_aminotrans_5"/>
    <property type="match status" value="1"/>
</dbReference>
<dbReference type="PANTHER" id="PTHR42778">
    <property type="entry name" value="2-AMINOETHYLPHOSPHONATE--PYRUVATE TRANSAMINASE"/>
    <property type="match status" value="1"/>
</dbReference>
<dbReference type="InterPro" id="IPR015424">
    <property type="entry name" value="PyrdxlP-dep_Trfase"/>
</dbReference>
<feature type="modified residue" description="N6-(pyridoxal phosphate)lysine" evidence="7">
    <location>
        <position position="196"/>
    </location>
</feature>
<keyword evidence="4 7" id="KW-0663">Pyridoxal phosphate</keyword>
<keyword evidence="5 7" id="KW-0670">Pyruvate</keyword>
<comment type="similarity">
    <text evidence="7">Belongs to the class-V pyridoxal-phosphate-dependent aminotransferase family. PhnW subfamily.</text>
</comment>
<dbReference type="SUPFAM" id="SSF53383">
    <property type="entry name" value="PLP-dependent transferases"/>
    <property type="match status" value="1"/>
</dbReference>
<dbReference type="NCBIfam" id="NF010006">
    <property type="entry name" value="PRK13479.1"/>
    <property type="match status" value="1"/>
</dbReference>
<dbReference type="InterPro" id="IPR000192">
    <property type="entry name" value="Aminotrans_V_dom"/>
</dbReference>
<comment type="cofactor">
    <cofactor evidence="1 7">
        <name>pyridoxal 5'-phosphate</name>
        <dbReference type="ChEBI" id="CHEBI:597326"/>
    </cofactor>
</comment>
<evidence type="ECO:0000256" key="2">
    <source>
        <dbReference type="ARBA" id="ARBA00022576"/>
    </source>
</evidence>
<comment type="subunit">
    <text evidence="7">Homodimer.</text>
</comment>
<evidence type="ECO:0000259" key="8">
    <source>
        <dbReference type="Pfam" id="PF00266"/>
    </source>
</evidence>
<dbReference type="PIRSF" id="PIRSF000524">
    <property type="entry name" value="SPT"/>
    <property type="match status" value="1"/>
</dbReference>
<evidence type="ECO:0000256" key="1">
    <source>
        <dbReference type="ARBA" id="ARBA00001933"/>
    </source>
</evidence>
<evidence type="ECO:0000313" key="9">
    <source>
        <dbReference type="EMBL" id="BDG73597.1"/>
    </source>
</evidence>
<keyword evidence="10" id="KW-1185">Reference proteome</keyword>
<dbReference type="InterPro" id="IPR012703">
    <property type="entry name" value="NH2EtPonate_pyrv_transaminase"/>
</dbReference>